<feature type="chain" id="PRO_5042591084" evidence="2">
    <location>
        <begin position="23"/>
        <end position="160"/>
    </location>
</feature>
<name>A0AAJ0AZC3_9PEZI</name>
<organism evidence="3 4">
    <name type="scientific">Colletotrichum godetiae</name>
    <dbReference type="NCBI Taxonomy" id="1209918"/>
    <lineage>
        <taxon>Eukaryota</taxon>
        <taxon>Fungi</taxon>
        <taxon>Dikarya</taxon>
        <taxon>Ascomycota</taxon>
        <taxon>Pezizomycotina</taxon>
        <taxon>Sordariomycetes</taxon>
        <taxon>Hypocreomycetidae</taxon>
        <taxon>Glomerellales</taxon>
        <taxon>Glomerellaceae</taxon>
        <taxon>Colletotrichum</taxon>
        <taxon>Colletotrichum acutatum species complex</taxon>
    </lineage>
</organism>
<protein>
    <submittedName>
        <fullName evidence="3">Uncharacterized protein</fullName>
    </submittedName>
</protein>
<feature type="compositionally biased region" description="Polar residues" evidence="1">
    <location>
        <begin position="143"/>
        <end position="160"/>
    </location>
</feature>
<gene>
    <name evidence="3" type="ORF">BDP55DRAFT_640415</name>
</gene>
<dbReference type="GeneID" id="85457862"/>
<evidence type="ECO:0000256" key="1">
    <source>
        <dbReference type="SAM" id="MobiDB-lite"/>
    </source>
</evidence>
<proteinExistence type="predicted"/>
<dbReference type="Proteomes" id="UP001224890">
    <property type="component" value="Unassembled WGS sequence"/>
</dbReference>
<evidence type="ECO:0000313" key="3">
    <source>
        <dbReference type="EMBL" id="KAK1701082.1"/>
    </source>
</evidence>
<comment type="caution">
    <text evidence="3">The sequence shown here is derived from an EMBL/GenBank/DDBJ whole genome shotgun (WGS) entry which is preliminary data.</text>
</comment>
<reference evidence="3" key="1">
    <citation type="submission" date="2021-06" db="EMBL/GenBank/DDBJ databases">
        <title>Comparative genomics, transcriptomics and evolutionary studies reveal genomic signatures of adaptation to plant cell wall in hemibiotrophic fungi.</title>
        <authorList>
            <consortium name="DOE Joint Genome Institute"/>
            <person name="Baroncelli R."/>
            <person name="Diaz J.F."/>
            <person name="Benocci T."/>
            <person name="Peng M."/>
            <person name="Battaglia E."/>
            <person name="Haridas S."/>
            <person name="Andreopoulos W."/>
            <person name="Labutti K."/>
            <person name="Pangilinan J."/>
            <person name="Floch G.L."/>
            <person name="Makela M.R."/>
            <person name="Henrissat B."/>
            <person name="Grigoriev I.V."/>
            <person name="Crouch J.A."/>
            <person name="De Vries R.P."/>
            <person name="Sukno S.A."/>
            <person name="Thon M.R."/>
        </authorList>
    </citation>
    <scope>NUCLEOTIDE SEQUENCE</scope>
    <source>
        <strain evidence="3">CBS 193.32</strain>
    </source>
</reference>
<sequence>MKPGLWRRLFLSFCSLCSDSRSLSLNGPWVCAGVLCGHRLGLVLAFPKHLIPPPGPDHDVSHIPCPLQGASASLWLLLPWFERKGSVIDLETRVEKDGRKRVWEWNGMQTERQRSSWERPGVKTQGGRVGESLTCEGQGMKKASSSENFSGTIVQQNGIG</sequence>
<dbReference type="EMBL" id="JAHMHR010000001">
    <property type="protein sequence ID" value="KAK1701082.1"/>
    <property type="molecule type" value="Genomic_DNA"/>
</dbReference>
<dbReference type="RefSeq" id="XP_060436837.1">
    <property type="nucleotide sequence ID" value="XM_060573336.1"/>
</dbReference>
<keyword evidence="4" id="KW-1185">Reference proteome</keyword>
<feature type="signal peptide" evidence="2">
    <location>
        <begin position="1"/>
        <end position="22"/>
    </location>
</feature>
<evidence type="ECO:0000313" key="4">
    <source>
        <dbReference type="Proteomes" id="UP001224890"/>
    </source>
</evidence>
<dbReference type="AlphaFoldDB" id="A0AAJ0AZC3"/>
<accession>A0AAJ0AZC3</accession>
<keyword evidence="2" id="KW-0732">Signal</keyword>
<feature type="region of interest" description="Disordered" evidence="1">
    <location>
        <begin position="113"/>
        <end position="160"/>
    </location>
</feature>
<evidence type="ECO:0000256" key="2">
    <source>
        <dbReference type="SAM" id="SignalP"/>
    </source>
</evidence>